<feature type="compositionally biased region" description="Basic and acidic residues" evidence="1">
    <location>
        <begin position="7"/>
        <end position="29"/>
    </location>
</feature>
<dbReference type="RefSeq" id="WP_076404456.1">
    <property type="nucleotide sequence ID" value="NZ_FTMI01000002.1"/>
</dbReference>
<feature type="region of interest" description="Disordered" evidence="1">
    <location>
        <begin position="1"/>
        <end position="84"/>
    </location>
</feature>
<protein>
    <submittedName>
        <fullName evidence="2">Uncharacterized protein</fullName>
    </submittedName>
</protein>
<dbReference type="EMBL" id="FTMI01000002">
    <property type="protein sequence ID" value="SIQ15072.1"/>
    <property type="molecule type" value="Genomic_DNA"/>
</dbReference>
<evidence type="ECO:0000313" key="3">
    <source>
        <dbReference type="Proteomes" id="UP000186235"/>
    </source>
</evidence>
<keyword evidence="3" id="KW-1185">Reference proteome</keyword>
<name>A0A1N6QEX9_9MICO</name>
<evidence type="ECO:0000256" key="1">
    <source>
        <dbReference type="SAM" id="MobiDB-lite"/>
    </source>
</evidence>
<sequence length="84" mass="8763">MTASQPQDRRGTGDEQDRRDEQEPVRGEPDIGTAGAFPALANDSLPKDPEVPTDVDPGDERSWSGDDVDDPGTEPGGGASGTGR</sequence>
<reference evidence="3" key="1">
    <citation type="submission" date="2017-01" db="EMBL/GenBank/DDBJ databases">
        <authorList>
            <person name="Varghese N."/>
            <person name="Submissions S."/>
        </authorList>
    </citation>
    <scope>NUCLEOTIDE SEQUENCE [LARGE SCALE GENOMIC DNA]</scope>
    <source>
        <strain evidence="3">3bp</strain>
    </source>
</reference>
<feature type="compositionally biased region" description="Gly residues" evidence="1">
    <location>
        <begin position="74"/>
        <end position="84"/>
    </location>
</feature>
<gene>
    <name evidence="2" type="ORF">SAMN05518682_1515</name>
</gene>
<dbReference type="AlphaFoldDB" id="A0A1N6QEX9"/>
<accession>A0A1N6QEX9</accession>
<evidence type="ECO:0000313" key="2">
    <source>
        <dbReference type="EMBL" id="SIQ15072.1"/>
    </source>
</evidence>
<organism evidence="2 3">
    <name type="scientific">Cellulosimicrobium aquatile</name>
    <dbReference type="NCBI Taxonomy" id="1612203"/>
    <lineage>
        <taxon>Bacteria</taxon>
        <taxon>Bacillati</taxon>
        <taxon>Actinomycetota</taxon>
        <taxon>Actinomycetes</taxon>
        <taxon>Micrococcales</taxon>
        <taxon>Promicromonosporaceae</taxon>
        <taxon>Cellulosimicrobium</taxon>
    </lineage>
</organism>
<dbReference type="Proteomes" id="UP000186235">
    <property type="component" value="Unassembled WGS sequence"/>
</dbReference>
<proteinExistence type="predicted"/>